<keyword evidence="1" id="KW-0813">Transport</keyword>
<proteinExistence type="predicted"/>
<dbReference type="PANTHER" id="PTHR43298">
    <property type="entry name" value="MULTIDRUG RESISTANCE PROTEIN NORM-RELATED"/>
    <property type="match status" value="1"/>
</dbReference>
<name>A0A383AJE0_9ZZZZ</name>
<evidence type="ECO:0000256" key="2">
    <source>
        <dbReference type="SAM" id="Phobius"/>
    </source>
</evidence>
<organism evidence="3">
    <name type="scientific">marine metagenome</name>
    <dbReference type="NCBI Taxonomy" id="408172"/>
    <lineage>
        <taxon>unclassified sequences</taxon>
        <taxon>metagenomes</taxon>
        <taxon>ecological metagenomes</taxon>
    </lineage>
</organism>
<accession>A0A383AJE0</accession>
<dbReference type="GO" id="GO:0042910">
    <property type="term" value="F:xenobiotic transmembrane transporter activity"/>
    <property type="evidence" value="ECO:0007669"/>
    <property type="project" value="InterPro"/>
</dbReference>
<dbReference type="GO" id="GO:0005886">
    <property type="term" value="C:plasma membrane"/>
    <property type="evidence" value="ECO:0007669"/>
    <property type="project" value="TreeGrafter"/>
</dbReference>
<gene>
    <name evidence="3" type="ORF">METZ01_LOCUS460545</name>
</gene>
<dbReference type="EMBL" id="UINC01192509">
    <property type="protein sequence ID" value="SVE07691.1"/>
    <property type="molecule type" value="Genomic_DNA"/>
</dbReference>
<protein>
    <recommendedName>
        <fullName evidence="4">Polysaccharide biosynthesis protein C-terminal domain-containing protein</fullName>
    </recommendedName>
</protein>
<evidence type="ECO:0000313" key="3">
    <source>
        <dbReference type="EMBL" id="SVE07691.1"/>
    </source>
</evidence>
<dbReference type="PANTHER" id="PTHR43298:SF2">
    <property type="entry name" value="FMN_FAD EXPORTER YEEO-RELATED"/>
    <property type="match status" value="1"/>
</dbReference>
<evidence type="ECO:0000256" key="1">
    <source>
        <dbReference type="ARBA" id="ARBA00022448"/>
    </source>
</evidence>
<dbReference type="GO" id="GO:0015297">
    <property type="term" value="F:antiporter activity"/>
    <property type="evidence" value="ECO:0007669"/>
    <property type="project" value="InterPro"/>
</dbReference>
<dbReference type="InterPro" id="IPR050222">
    <property type="entry name" value="MATE_MdtK"/>
</dbReference>
<keyword evidence="2" id="KW-0812">Transmembrane</keyword>
<reference evidence="3" key="1">
    <citation type="submission" date="2018-05" db="EMBL/GenBank/DDBJ databases">
        <authorList>
            <person name="Lanie J.A."/>
            <person name="Ng W.-L."/>
            <person name="Kazmierczak K.M."/>
            <person name="Andrzejewski T.M."/>
            <person name="Davidsen T.M."/>
            <person name="Wayne K.J."/>
            <person name="Tettelin H."/>
            <person name="Glass J.I."/>
            <person name="Rusch D."/>
            <person name="Podicherti R."/>
            <person name="Tsui H.-C.T."/>
            <person name="Winkler M.E."/>
        </authorList>
    </citation>
    <scope>NUCLEOTIDE SEQUENCE</scope>
</reference>
<dbReference type="AlphaFoldDB" id="A0A383AJE0"/>
<feature type="transmembrane region" description="Helical" evidence="2">
    <location>
        <begin position="90"/>
        <end position="114"/>
    </location>
</feature>
<dbReference type="InterPro" id="IPR002528">
    <property type="entry name" value="MATE_fam"/>
</dbReference>
<dbReference type="Pfam" id="PF01554">
    <property type="entry name" value="MatE"/>
    <property type="match status" value="1"/>
</dbReference>
<keyword evidence="2" id="KW-1133">Transmembrane helix</keyword>
<feature type="non-terminal residue" evidence="3">
    <location>
        <position position="142"/>
    </location>
</feature>
<evidence type="ECO:0008006" key="4">
    <source>
        <dbReference type="Google" id="ProtNLM"/>
    </source>
</evidence>
<feature type="transmembrane region" description="Helical" evidence="2">
    <location>
        <begin position="56"/>
        <end position="78"/>
    </location>
</feature>
<sequence length="142" mass="15063">MNPTLSLTKDPIPSLIKKIAIPASVGTFFQTMFNIVDTFFAGKISPEALSALAKSFPIYFIIIAACVGVTVGGTSLVANSIGENNKENILGYFAHTIIYAVLVSILITIIGLVFSPSLFALMGSVDEVIVLSLKYTNVIFAG</sequence>
<keyword evidence="2" id="KW-0472">Membrane</keyword>